<dbReference type="Gene3D" id="3.20.20.80">
    <property type="entry name" value="Glycosidases"/>
    <property type="match status" value="1"/>
</dbReference>
<feature type="repeat" description="Cell wall-binding" evidence="5">
    <location>
        <begin position="589"/>
        <end position="608"/>
    </location>
</feature>
<dbReference type="SMART" id="SM00641">
    <property type="entry name" value="Glyco_25"/>
    <property type="match status" value="1"/>
</dbReference>
<dbReference type="PANTHER" id="PTHR34135">
    <property type="entry name" value="LYSOZYME"/>
    <property type="match status" value="1"/>
</dbReference>
<dbReference type="AlphaFoldDB" id="A0A7L9VU35"/>
<evidence type="ECO:0000313" key="9">
    <source>
        <dbReference type="Proteomes" id="UP000593929"/>
    </source>
</evidence>
<dbReference type="Gene3D" id="2.10.270.10">
    <property type="entry name" value="Cholin Binding"/>
    <property type="match status" value="7"/>
</dbReference>
<dbReference type="SUPFAM" id="SSF69360">
    <property type="entry name" value="Cell wall binding repeat"/>
    <property type="match status" value="4"/>
</dbReference>
<keyword evidence="4" id="KW-0326">Glycosidase</keyword>
<dbReference type="GO" id="GO:0016998">
    <property type="term" value="P:cell wall macromolecule catabolic process"/>
    <property type="evidence" value="ECO:0007669"/>
    <property type="project" value="InterPro"/>
</dbReference>
<comment type="similarity">
    <text evidence="1">Belongs to the glycosyl hydrolase 25 family.</text>
</comment>
<dbReference type="Pfam" id="PF19127">
    <property type="entry name" value="Choline_bind_3"/>
    <property type="match status" value="4"/>
</dbReference>
<evidence type="ECO:0000256" key="2">
    <source>
        <dbReference type="ARBA" id="ARBA00022737"/>
    </source>
</evidence>
<reference evidence="8 9" key="1">
    <citation type="submission" date="2020-10" db="EMBL/GenBank/DDBJ databases">
        <title>Genome sequencing of Lactobacillus mucosae KCTC 21011.</title>
        <authorList>
            <person name="Kim J."/>
        </authorList>
    </citation>
    <scope>NUCLEOTIDE SEQUENCE [LARGE SCALE GENOMIC DNA]</scope>
    <source>
        <strain evidence="8 9">LM011</strain>
    </source>
</reference>
<keyword evidence="2" id="KW-0677">Repeat</keyword>
<evidence type="ECO:0000256" key="5">
    <source>
        <dbReference type="PROSITE-ProRule" id="PRU00591"/>
    </source>
</evidence>
<dbReference type="InterPro" id="IPR017853">
    <property type="entry name" value="GH"/>
</dbReference>
<dbReference type="InterPro" id="IPR018077">
    <property type="entry name" value="Glyco_hydro_fam25_subgr"/>
</dbReference>
<dbReference type="SUPFAM" id="SSF51445">
    <property type="entry name" value="(Trans)glycosidases"/>
    <property type="match status" value="1"/>
</dbReference>
<evidence type="ECO:0000256" key="3">
    <source>
        <dbReference type="ARBA" id="ARBA00022801"/>
    </source>
</evidence>
<evidence type="ECO:0000256" key="1">
    <source>
        <dbReference type="ARBA" id="ARBA00010646"/>
    </source>
</evidence>
<feature type="compositionally biased region" description="Low complexity" evidence="6">
    <location>
        <begin position="73"/>
        <end position="148"/>
    </location>
</feature>
<dbReference type="Proteomes" id="UP000593929">
    <property type="component" value="Chromosome"/>
</dbReference>
<evidence type="ECO:0000256" key="4">
    <source>
        <dbReference type="ARBA" id="ARBA00023295"/>
    </source>
</evidence>
<dbReference type="GO" id="GO:0003796">
    <property type="term" value="F:lysozyme activity"/>
    <property type="evidence" value="ECO:0007669"/>
    <property type="project" value="InterPro"/>
</dbReference>
<evidence type="ECO:0000256" key="6">
    <source>
        <dbReference type="SAM" id="MobiDB-lite"/>
    </source>
</evidence>
<dbReference type="GO" id="GO:0009253">
    <property type="term" value="P:peptidoglycan catabolic process"/>
    <property type="evidence" value="ECO:0007669"/>
    <property type="project" value="InterPro"/>
</dbReference>
<accession>A0A7L9VU35</accession>
<feature type="signal peptide" evidence="7">
    <location>
        <begin position="1"/>
        <end position="46"/>
    </location>
</feature>
<protein>
    <recommendedName>
        <fullName evidence="10">Toxin A</fullName>
    </recommendedName>
</protein>
<keyword evidence="3" id="KW-0378">Hydrolase</keyword>
<dbReference type="PROSITE" id="PS51904">
    <property type="entry name" value="GLYCOSYL_HYDROL_F25_2"/>
    <property type="match status" value="1"/>
</dbReference>
<dbReference type="PANTHER" id="PTHR34135:SF2">
    <property type="entry name" value="LYSOZYME"/>
    <property type="match status" value="1"/>
</dbReference>
<gene>
    <name evidence="8" type="ORF">LM011_01610</name>
</gene>
<evidence type="ECO:0000313" key="8">
    <source>
        <dbReference type="EMBL" id="QOL69899.1"/>
    </source>
</evidence>
<name>A0A7L9VU35_LIMMU</name>
<keyword evidence="7" id="KW-0732">Signal</keyword>
<evidence type="ECO:0008006" key="10">
    <source>
        <dbReference type="Google" id="ProtNLM"/>
    </source>
</evidence>
<dbReference type="Pfam" id="PF01473">
    <property type="entry name" value="Choline_bind_1"/>
    <property type="match status" value="5"/>
</dbReference>
<feature type="compositionally biased region" description="Polar residues" evidence="6">
    <location>
        <begin position="149"/>
        <end position="161"/>
    </location>
</feature>
<dbReference type="PROSITE" id="PS51170">
    <property type="entry name" value="CW"/>
    <property type="match status" value="4"/>
</dbReference>
<dbReference type="InterPro" id="IPR018337">
    <property type="entry name" value="Cell_wall/Cho-bd_repeat"/>
</dbReference>
<dbReference type="Pfam" id="PF01183">
    <property type="entry name" value="Glyco_hydro_25"/>
    <property type="match status" value="1"/>
</dbReference>
<dbReference type="EMBL" id="CP062966">
    <property type="protein sequence ID" value="QOL69899.1"/>
    <property type="molecule type" value="Genomic_DNA"/>
</dbReference>
<feature type="repeat" description="Cell wall-binding" evidence="5">
    <location>
        <begin position="741"/>
        <end position="760"/>
    </location>
</feature>
<organism evidence="8 9">
    <name type="scientific">Limosilactobacillus mucosae</name>
    <name type="common">Lactobacillus mucosae</name>
    <dbReference type="NCBI Taxonomy" id="97478"/>
    <lineage>
        <taxon>Bacteria</taxon>
        <taxon>Bacillati</taxon>
        <taxon>Bacillota</taxon>
        <taxon>Bacilli</taxon>
        <taxon>Lactobacillales</taxon>
        <taxon>Lactobacillaceae</taxon>
        <taxon>Limosilactobacillus</taxon>
    </lineage>
</organism>
<sequence length="1041" mass="115952">MNNERQKVQAYQSAQQKTLKKWTLFSGITLTALSFGLILHSGTAQADATTTSNSSVSQATANDANTESVVLTSTSASTNSASGASSSQVTSSSSENDESAAIGTNTSSSVSDTQTSTTSNTASSTQDSTTAQQTTSSQDLSKSSSESTATVTNDESQNGSLVTDSSESSAVAASSTAVVVTNTDQEIALQALAAYSTSADAIDVSSYQGAMSVGTYSWLKSLGVKYVIVKLTQGTTYTNPYAQTQINNAKEAGLTVATYDYAVFTDSASAIAEADHYANVASSYGLDGSTLMIADMEDNVTKRSNIAALLNEFWNELSRRGYTNHGVYASYSYDQTYNVSSTVGHSKTWIAAYYYDYWKNTMLNSDYGAWQYTDSFNGYDGSIDMGMFSTYMSLNGEKQENGYWYLYKNGVRQTGFQSLSDGRTVYYNSQGQMQYGEQNTNGYWYYFDKTSGAMATGFTKLPDGRIVYYNAQGQMQYGSQTINNNKYYFNTVSGAMALGETTINGRNYYYNVNTGIQEKGLIYNQNTKQLQYYDLATGALKTGVSSISDGNNTVQLDSDGSVNTKGYTTGIYKIGSSSYYYGATKGEFLTGWQTVSGKKYYFDTDTAQMIIGEKHINNYWYDFDTNGVMQTGFIKLLDKTEERIVYYNSQGQMQYGEQLINNKWYYFDTTSGKMVQGWYKLPDGRQVYYDVDDNGNGQGMLHGMQKVGGNYYYFNVGSGTEESGLKNVNGKYYYFSPTMIKNTEKEINGSWYYFGSDGAAKTGWYTLSDGRLVNYNSQGRMYHGETKIDGKWYYFDPTTGKTANGWYKLPDGRQVYYDVDNSGNGQGMLHGMKKVGNEYYYFNVDYGTKESGLKNVNGKYYYFSPTMIKNTEKEINGSWYYFGSDGAAKIGWYTLSDGRLVNYNSQGRMYHGEAKIDGKWYYFDPTTGKTANGWYKLPDGRQVYYDVDNSGNGQGMFHGKQIINNKVYYFDENTGALKKNIEKYINGYWYYFGSDGSMQVGFVKLPDGRIVYYNEQGQMQYGKQIINGKTYFFNKETGNEE</sequence>
<feature type="chain" id="PRO_5032342615" description="Toxin A" evidence="7">
    <location>
        <begin position="47"/>
        <end position="1041"/>
    </location>
</feature>
<dbReference type="GO" id="GO:0016052">
    <property type="term" value="P:carbohydrate catabolic process"/>
    <property type="evidence" value="ECO:0007669"/>
    <property type="project" value="TreeGrafter"/>
</dbReference>
<evidence type="ECO:0000256" key="7">
    <source>
        <dbReference type="SAM" id="SignalP"/>
    </source>
</evidence>
<dbReference type="InterPro" id="IPR002053">
    <property type="entry name" value="Glyco_hydro_25"/>
</dbReference>
<feature type="repeat" description="Cell wall-binding" evidence="5">
    <location>
        <begin position="869"/>
        <end position="888"/>
    </location>
</feature>
<feature type="region of interest" description="Disordered" evidence="6">
    <location>
        <begin position="73"/>
        <end position="167"/>
    </location>
</feature>
<dbReference type="RefSeq" id="WP_193018781.1">
    <property type="nucleotide sequence ID" value="NZ_CP062966.1"/>
</dbReference>
<proteinExistence type="inferred from homology"/>
<feature type="repeat" description="Cell wall-binding" evidence="5">
    <location>
        <begin position="979"/>
        <end position="998"/>
    </location>
</feature>